<evidence type="ECO:0000313" key="2">
    <source>
        <dbReference type="Proteomes" id="UP001596337"/>
    </source>
</evidence>
<dbReference type="RefSeq" id="WP_345392096.1">
    <property type="nucleotide sequence ID" value="NZ_BAABLA010000007.1"/>
</dbReference>
<gene>
    <name evidence="1" type="ORF">ACFQGD_00595</name>
</gene>
<dbReference type="EMBL" id="JBHSXX010000001">
    <property type="protein sequence ID" value="MFC6865638.1"/>
    <property type="molecule type" value="Genomic_DNA"/>
</dbReference>
<protein>
    <recommendedName>
        <fullName evidence="3">Condensation domain-containing protein</fullName>
    </recommendedName>
</protein>
<reference evidence="2" key="1">
    <citation type="journal article" date="2019" name="Int. J. Syst. Evol. Microbiol.">
        <title>The Global Catalogue of Microorganisms (GCM) 10K type strain sequencing project: providing services to taxonomists for standard genome sequencing and annotation.</title>
        <authorList>
            <consortium name="The Broad Institute Genomics Platform"/>
            <consortium name="The Broad Institute Genome Sequencing Center for Infectious Disease"/>
            <person name="Wu L."/>
            <person name="Ma J."/>
        </authorList>
    </citation>
    <scope>NUCLEOTIDE SEQUENCE [LARGE SCALE GENOMIC DNA]</scope>
    <source>
        <strain evidence="2">KCTC 32255</strain>
    </source>
</reference>
<accession>A0ABW2BU07</accession>
<comment type="caution">
    <text evidence="1">The sequence shown here is derived from an EMBL/GenBank/DDBJ whole genome shotgun (WGS) entry which is preliminary data.</text>
</comment>
<evidence type="ECO:0000313" key="1">
    <source>
        <dbReference type="EMBL" id="MFC6865638.1"/>
    </source>
</evidence>
<sequence length="364" mass="37550">MTRTETVLAHGGDTSVSWSILLQARLTHPVDPDKVAQRLVATMVEHPHLGPAPDVTPVTEATLGSVRTVLADTPYHHGDPLVRVAVGESEPLLLLAAHHSAVDGLGLLALLGRALDVPVASSVAGLSANVAATSLARAAARRLADAVLRPTARIAPGVGLAGDRGIDPSATFSSTVDTVDGDTLVAVRTPEVGLRTPTLTAAVARTVAGWNRSHRRENGRMVAGIGASRRAGGVLDPVDASAYLLLPVGQDTDAERIGAALAHTPIEPEPPGTPLVRTVCRLARPLTDRIAATFLVSNVGSVSAAGRVTELAFFPIARGGSGVAFGAVTAAGTTTVTMRTRRSHFDTTTAAGFLTDVMRHFPGK</sequence>
<proteinExistence type="predicted"/>
<name>A0ABW2BU07_9PSEU</name>
<evidence type="ECO:0008006" key="3">
    <source>
        <dbReference type="Google" id="ProtNLM"/>
    </source>
</evidence>
<keyword evidence="2" id="KW-1185">Reference proteome</keyword>
<dbReference type="Proteomes" id="UP001596337">
    <property type="component" value="Unassembled WGS sequence"/>
</dbReference>
<organism evidence="1 2">
    <name type="scientific">Haloechinothrix salitolerans</name>
    <dbReference type="NCBI Taxonomy" id="926830"/>
    <lineage>
        <taxon>Bacteria</taxon>
        <taxon>Bacillati</taxon>
        <taxon>Actinomycetota</taxon>
        <taxon>Actinomycetes</taxon>
        <taxon>Pseudonocardiales</taxon>
        <taxon>Pseudonocardiaceae</taxon>
        <taxon>Haloechinothrix</taxon>
    </lineage>
</organism>